<keyword evidence="1" id="KW-0812">Transmembrane</keyword>
<feature type="transmembrane region" description="Helical" evidence="1">
    <location>
        <begin position="6"/>
        <end position="28"/>
    </location>
</feature>
<dbReference type="EMBL" id="BNJK01000001">
    <property type="protein sequence ID" value="GHO95077.1"/>
    <property type="molecule type" value="Genomic_DNA"/>
</dbReference>
<keyword evidence="1" id="KW-0472">Membrane</keyword>
<name>A0A8J3N252_9CHLR</name>
<reference evidence="2" key="1">
    <citation type="submission" date="2020-10" db="EMBL/GenBank/DDBJ databases">
        <title>Taxonomic study of unclassified bacteria belonging to the class Ktedonobacteria.</title>
        <authorList>
            <person name="Yabe S."/>
            <person name="Wang C.M."/>
            <person name="Zheng Y."/>
            <person name="Sakai Y."/>
            <person name="Cavaletti L."/>
            <person name="Monciardini P."/>
            <person name="Donadio S."/>
        </authorList>
    </citation>
    <scope>NUCLEOTIDE SEQUENCE</scope>
    <source>
        <strain evidence="2">ID150040</strain>
    </source>
</reference>
<dbReference type="AlphaFoldDB" id="A0A8J3N252"/>
<protein>
    <submittedName>
        <fullName evidence="2">Uncharacterized protein</fullName>
    </submittedName>
</protein>
<keyword evidence="3" id="KW-1185">Reference proteome</keyword>
<gene>
    <name evidence="2" type="ORF">KSF_051250</name>
</gene>
<dbReference type="Proteomes" id="UP000597444">
    <property type="component" value="Unassembled WGS sequence"/>
</dbReference>
<proteinExistence type="predicted"/>
<evidence type="ECO:0000313" key="2">
    <source>
        <dbReference type="EMBL" id="GHO95077.1"/>
    </source>
</evidence>
<sequence length="61" mass="6756">MKKPMFLATALCSSLVTGGVAFIALVLLRLKRKTDAEYIVLPAQEEEQPTKQSTEHVLQLV</sequence>
<comment type="caution">
    <text evidence="2">The sequence shown here is derived from an EMBL/GenBank/DDBJ whole genome shotgun (WGS) entry which is preliminary data.</text>
</comment>
<evidence type="ECO:0000256" key="1">
    <source>
        <dbReference type="SAM" id="Phobius"/>
    </source>
</evidence>
<organism evidence="2 3">
    <name type="scientific">Reticulibacter mediterranei</name>
    <dbReference type="NCBI Taxonomy" id="2778369"/>
    <lineage>
        <taxon>Bacteria</taxon>
        <taxon>Bacillati</taxon>
        <taxon>Chloroflexota</taxon>
        <taxon>Ktedonobacteria</taxon>
        <taxon>Ktedonobacterales</taxon>
        <taxon>Reticulibacteraceae</taxon>
        <taxon>Reticulibacter</taxon>
    </lineage>
</organism>
<dbReference type="RefSeq" id="WP_220205780.1">
    <property type="nucleotide sequence ID" value="NZ_BNJK01000001.1"/>
</dbReference>
<accession>A0A8J3N252</accession>
<evidence type="ECO:0000313" key="3">
    <source>
        <dbReference type="Proteomes" id="UP000597444"/>
    </source>
</evidence>
<keyword evidence="1" id="KW-1133">Transmembrane helix</keyword>